<protein>
    <recommendedName>
        <fullName evidence="1">HTH cro/C1-type domain-containing protein</fullName>
    </recommendedName>
</protein>
<dbReference type="Gene3D" id="1.10.260.40">
    <property type="entry name" value="lambda repressor-like DNA-binding domains"/>
    <property type="match status" value="1"/>
</dbReference>
<dbReference type="Proteomes" id="UP000636949">
    <property type="component" value="Unassembled WGS sequence"/>
</dbReference>
<dbReference type="AlphaFoldDB" id="A0A8J3E9W8"/>
<reference evidence="2" key="2">
    <citation type="submission" date="2020-09" db="EMBL/GenBank/DDBJ databases">
        <authorList>
            <person name="Sun Q."/>
            <person name="Zhou Y."/>
        </authorList>
    </citation>
    <scope>NUCLEOTIDE SEQUENCE</scope>
    <source>
        <strain evidence="2">CGMCC 1.15758</strain>
    </source>
</reference>
<dbReference type="EMBL" id="BMJS01000033">
    <property type="protein sequence ID" value="GGG04739.1"/>
    <property type="molecule type" value="Genomic_DNA"/>
</dbReference>
<gene>
    <name evidence="2" type="ORF">GCM10010995_22710</name>
</gene>
<feature type="domain" description="HTH cro/C1-type" evidence="1">
    <location>
        <begin position="24"/>
        <end position="81"/>
    </location>
</feature>
<dbReference type="OrthoDB" id="5624845at2"/>
<proteinExistence type="predicted"/>
<evidence type="ECO:0000259" key="1">
    <source>
        <dbReference type="PROSITE" id="PS50943"/>
    </source>
</evidence>
<dbReference type="GO" id="GO:0003677">
    <property type="term" value="F:DNA binding"/>
    <property type="evidence" value="ECO:0007669"/>
    <property type="project" value="InterPro"/>
</dbReference>
<evidence type="ECO:0000313" key="2">
    <source>
        <dbReference type="EMBL" id="GGG04739.1"/>
    </source>
</evidence>
<dbReference type="RefSeq" id="WP_117003624.1">
    <property type="nucleotide sequence ID" value="NZ_BMJS01000033.1"/>
</dbReference>
<sequence>MANVKAINFLNEQLNEPLTFGGMIKNIRLTEYENMTQQRFADEVLHLSKTRLSDIENNRKLVSISKAIEFAKILGQSKRFFVTVAIQDMLKQNNLDYSIKLDNENLSAI</sequence>
<dbReference type="SMART" id="SM00530">
    <property type="entry name" value="HTH_XRE"/>
    <property type="match status" value="1"/>
</dbReference>
<organism evidence="2 3">
    <name type="scientific">Cysteiniphilum litorale</name>
    <dbReference type="NCBI Taxonomy" id="2056700"/>
    <lineage>
        <taxon>Bacteria</taxon>
        <taxon>Pseudomonadati</taxon>
        <taxon>Pseudomonadota</taxon>
        <taxon>Gammaproteobacteria</taxon>
        <taxon>Thiotrichales</taxon>
        <taxon>Fastidiosibacteraceae</taxon>
        <taxon>Cysteiniphilum</taxon>
    </lineage>
</organism>
<name>A0A8J3E9W8_9GAMM</name>
<accession>A0A8J3E9W8</accession>
<reference evidence="2" key="1">
    <citation type="journal article" date="2014" name="Int. J. Syst. Evol. Microbiol.">
        <title>Complete genome sequence of Corynebacterium casei LMG S-19264T (=DSM 44701T), isolated from a smear-ripened cheese.</title>
        <authorList>
            <consortium name="US DOE Joint Genome Institute (JGI-PGF)"/>
            <person name="Walter F."/>
            <person name="Albersmeier A."/>
            <person name="Kalinowski J."/>
            <person name="Ruckert C."/>
        </authorList>
    </citation>
    <scope>NUCLEOTIDE SEQUENCE</scope>
    <source>
        <strain evidence="2">CGMCC 1.15758</strain>
    </source>
</reference>
<keyword evidence="3" id="KW-1185">Reference proteome</keyword>
<dbReference type="SUPFAM" id="SSF47413">
    <property type="entry name" value="lambda repressor-like DNA-binding domains"/>
    <property type="match status" value="1"/>
</dbReference>
<dbReference type="Pfam" id="PF01381">
    <property type="entry name" value="HTH_3"/>
    <property type="match status" value="1"/>
</dbReference>
<evidence type="ECO:0000313" key="3">
    <source>
        <dbReference type="Proteomes" id="UP000636949"/>
    </source>
</evidence>
<dbReference type="PROSITE" id="PS50943">
    <property type="entry name" value="HTH_CROC1"/>
    <property type="match status" value="1"/>
</dbReference>
<dbReference type="InterPro" id="IPR010982">
    <property type="entry name" value="Lambda_DNA-bd_dom_sf"/>
</dbReference>
<comment type="caution">
    <text evidence="2">The sequence shown here is derived from an EMBL/GenBank/DDBJ whole genome shotgun (WGS) entry which is preliminary data.</text>
</comment>
<dbReference type="InterPro" id="IPR001387">
    <property type="entry name" value="Cro/C1-type_HTH"/>
</dbReference>